<dbReference type="EMBL" id="FNKK01000002">
    <property type="protein sequence ID" value="SDQ69845.1"/>
    <property type="molecule type" value="Genomic_DNA"/>
</dbReference>
<feature type="transmembrane region" description="Helical" evidence="10">
    <location>
        <begin position="30"/>
        <end position="46"/>
    </location>
</feature>
<keyword evidence="4" id="KW-0808">Transferase</keyword>
<evidence type="ECO:0000256" key="5">
    <source>
        <dbReference type="ARBA" id="ARBA00022741"/>
    </source>
</evidence>
<name>A0A1H1D022_9ACTN</name>
<keyword evidence="7" id="KW-0067">ATP-binding</keyword>
<evidence type="ECO:0000256" key="10">
    <source>
        <dbReference type="SAM" id="Phobius"/>
    </source>
</evidence>
<dbReference type="Gene3D" id="3.30.565.10">
    <property type="entry name" value="Histidine kinase-like ATPase, C-terminal domain"/>
    <property type="match status" value="1"/>
</dbReference>
<dbReference type="RefSeq" id="WP_093258564.1">
    <property type="nucleotide sequence ID" value="NZ_FNKK01000002.1"/>
</dbReference>
<keyword evidence="14" id="KW-1185">Reference proteome</keyword>
<evidence type="ECO:0000256" key="1">
    <source>
        <dbReference type="ARBA" id="ARBA00000085"/>
    </source>
</evidence>
<evidence type="ECO:0000313" key="14">
    <source>
        <dbReference type="Proteomes" id="UP000217103"/>
    </source>
</evidence>
<organism evidence="13 14">
    <name type="scientific">Thermostaphylospora chromogena</name>
    <dbReference type="NCBI Taxonomy" id="35622"/>
    <lineage>
        <taxon>Bacteria</taxon>
        <taxon>Bacillati</taxon>
        <taxon>Actinomycetota</taxon>
        <taxon>Actinomycetes</taxon>
        <taxon>Streptosporangiales</taxon>
        <taxon>Thermomonosporaceae</taxon>
        <taxon>Thermostaphylospora</taxon>
    </lineage>
</organism>
<evidence type="ECO:0000256" key="4">
    <source>
        <dbReference type="ARBA" id="ARBA00022679"/>
    </source>
</evidence>
<evidence type="ECO:0000256" key="3">
    <source>
        <dbReference type="ARBA" id="ARBA00022553"/>
    </source>
</evidence>
<keyword evidence="10" id="KW-1133">Transmembrane helix</keyword>
<feature type="transmembrane region" description="Helical" evidence="10">
    <location>
        <begin position="98"/>
        <end position="116"/>
    </location>
</feature>
<dbReference type="InterPro" id="IPR011712">
    <property type="entry name" value="Sig_transdc_His_kin_sub3_dim/P"/>
</dbReference>
<dbReference type="PANTHER" id="PTHR24421">
    <property type="entry name" value="NITRATE/NITRITE SENSOR PROTEIN NARX-RELATED"/>
    <property type="match status" value="1"/>
</dbReference>
<dbReference type="Gene3D" id="1.20.5.1930">
    <property type="match status" value="1"/>
</dbReference>
<dbReference type="InterPro" id="IPR036890">
    <property type="entry name" value="HATPase_C_sf"/>
</dbReference>
<dbReference type="InterPro" id="IPR003594">
    <property type="entry name" value="HATPase_dom"/>
</dbReference>
<protein>
    <recommendedName>
        <fullName evidence="2">histidine kinase</fullName>
        <ecNumber evidence="2">2.7.13.3</ecNumber>
    </recommendedName>
</protein>
<gene>
    <name evidence="13" type="ORF">SAMN04489764_1749</name>
</gene>
<reference evidence="13 14" key="1">
    <citation type="submission" date="2016-10" db="EMBL/GenBank/DDBJ databases">
        <authorList>
            <person name="de Groot N.N."/>
        </authorList>
    </citation>
    <scope>NUCLEOTIDE SEQUENCE [LARGE SCALE GENOMIC DNA]</scope>
    <source>
        <strain evidence="13 14">DSM 43794</strain>
    </source>
</reference>
<sequence length="369" mass="38993">MLSAVATPLIVAGTYFAALNRTPPYRTPDVLAYGVVTLAGAALALWRTRPGAVFALTLLCGAFMLARGHPPGPVLFAPLLSLFTVVLRYGLRFGAAATGIAGAALLAAHLMSASGGEVNPLAAAPAWFAAALTPFGVAAATLLERRRRAAEAEAETERRIARAQQERLAIAREIHDVLGHSLSVISMRAGIALHVAERRPDQAIEALSAIREISKKALDELRVTLDVIKDRREESHLDRIRELVESLGATGQPVELTVSGDPSRVSAATGHAVHRIVQEALTNVMRHAKGATATVRLDYGPDQVAVCVIDDGTAVPGRPGNGIIGMRERARALRGRFSCGPEPGGGFAVRAWLPTDATARGVRTDSDED</sequence>
<dbReference type="InterPro" id="IPR050482">
    <property type="entry name" value="Sensor_HK_TwoCompSys"/>
</dbReference>
<proteinExistence type="predicted"/>
<evidence type="ECO:0000256" key="6">
    <source>
        <dbReference type="ARBA" id="ARBA00022777"/>
    </source>
</evidence>
<evidence type="ECO:0000256" key="7">
    <source>
        <dbReference type="ARBA" id="ARBA00022840"/>
    </source>
</evidence>
<evidence type="ECO:0000313" key="13">
    <source>
        <dbReference type="EMBL" id="SDQ69845.1"/>
    </source>
</evidence>
<feature type="coiled-coil region" evidence="9">
    <location>
        <begin position="140"/>
        <end position="173"/>
    </location>
</feature>
<evidence type="ECO:0000256" key="2">
    <source>
        <dbReference type="ARBA" id="ARBA00012438"/>
    </source>
</evidence>
<dbReference type="OrthoDB" id="227596at2"/>
<feature type="domain" description="Signal transduction histidine kinase subgroup 3 dimerisation and phosphoacceptor" evidence="12">
    <location>
        <begin position="166"/>
        <end position="230"/>
    </location>
</feature>
<dbReference type="STRING" id="35622.SAMN04489764_1749"/>
<keyword evidence="9" id="KW-0175">Coiled coil</keyword>
<keyword evidence="10" id="KW-0472">Membrane</keyword>
<accession>A0A1H1D022</accession>
<keyword evidence="3" id="KW-0597">Phosphoprotein</keyword>
<comment type="catalytic activity">
    <reaction evidence="1">
        <text>ATP + protein L-histidine = ADP + protein N-phospho-L-histidine.</text>
        <dbReference type="EC" id="2.7.13.3"/>
    </reaction>
</comment>
<evidence type="ECO:0000256" key="8">
    <source>
        <dbReference type="ARBA" id="ARBA00023012"/>
    </source>
</evidence>
<dbReference type="GO" id="GO:0000155">
    <property type="term" value="F:phosphorelay sensor kinase activity"/>
    <property type="evidence" value="ECO:0007669"/>
    <property type="project" value="InterPro"/>
</dbReference>
<dbReference type="Pfam" id="PF02518">
    <property type="entry name" value="HATPase_c"/>
    <property type="match status" value="1"/>
</dbReference>
<evidence type="ECO:0000256" key="9">
    <source>
        <dbReference type="SAM" id="Coils"/>
    </source>
</evidence>
<dbReference type="GO" id="GO:0005524">
    <property type="term" value="F:ATP binding"/>
    <property type="evidence" value="ECO:0007669"/>
    <property type="project" value="UniProtKB-KW"/>
</dbReference>
<dbReference type="SUPFAM" id="SSF55874">
    <property type="entry name" value="ATPase domain of HSP90 chaperone/DNA topoisomerase II/histidine kinase"/>
    <property type="match status" value="1"/>
</dbReference>
<dbReference type="GO" id="GO:0016020">
    <property type="term" value="C:membrane"/>
    <property type="evidence" value="ECO:0007669"/>
    <property type="project" value="InterPro"/>
</dbReference>
<evidence type="ECO:0000259" key="11">
    <source>
        <dbReference type="Pfam" id="PF02518"/>
    </source>
</evidence>
<dbReference type="Proteomes" id="UP000217103">
    <property type="component" value="Unassembled WGS sequence"/>
</dbReference>
<dbReference type="PANTHER" id="PTHR24421:SF10">
    <property type="entry name" value="NITRATE_NITRITE SENSOR PROTEIN NARQ"/>
    <property type="match status" value="1"/>
</dbReference>
<keyword evidence="8" id="KW-0902">Two-component regulatory system</keyword>
<dbReference type="Pfam" id="PF07730">
    <property type="entry name" value="HisKA_3"/>
    <property type="match status" value="1"/>
</dbReference>
<dbReference type="AlphaFoldDB" id="A0A1H1D022"/>
<keyword evidence="6 13" id="KW-0418">Kinase</keyword>
<dbReference type="EC" id="2.7.13.3" evidence="2"/>
<feature type="transmembrane region" description="Helical" evidence="10">
    <location>
        <begin position="122"/>
        <end position="143"/>
    </location>
</feature>
<keyword evidence="5" id="KW-0547">Nucleotide-binding</keyword>
<feature type="domain" description="Histidine kinase/HSP90-like ATPase" evidence="11">
    <location>
        <begin position="272"/>
        <end position="355"/>
    </location>
</feature>
<evidence type="ECO:0000259" key="12">
    <source>
        <dbReference type="Pfam" id="PF07730"/>
    </source>
</evidence>
<keyword evidence="10" id="KW-0812">Transmembrane</keyword>
<dbReference type="GO" id="GO:0046983">
    <property type="term" value="F:protein dimerization activity"/>
    <property type="evidence" value="ECO:0007669"/>
    <property type="project" value="InterPro"/>
</dbReference>
<dbReference type="CDD" id="cd16917">
    <property type="entry name" value="HATPase_UhpB-NarQ-NarX-like"/>
    <property type="match status" value="1"/>
</dbReference>